<evidence type="ECO:0000313" key="4">
    <source>
        <dbReference type="EMBL" id="GAA3218329.1"/>
    </source>
</evidence>
<dbReference type="Pfam" id="PF01740">
    <property type="entry name" value="STAS"/>
    <property type="match status" value="1"/>
</dbReference>
<dbReference type="InterPro" id="IPR036513">
    <property type="entry name" value="STAS_dom_sf"/>
</dbReference>
<dbReference type="PROSITE" id="PS50801">
    <property type="entry name" value="STAS"/>
    <property type="match status" value="1"/>
</dbReference>
<dbReference type="PANTHER" id="PTHR33495:SF2">
    <property type="entry name" value="ANTI-SIGMA FACTOR ANTAGONIST TM_1081-RELATED"/>
    <property type="match status" value="1"/>
</dbReference>
<dbReference type="Gene3D" id="3.30.750.24">
    <property type="entry name" value="STAS domain"/>
    <property type="match status" value="1"/>
</dbReference>
<dbReference type="NCBIfam" id="TIGR00377">
    <property type="entry name" value="ant_ant_sig"/>
    <property type="match status" value="1"/>
</dbReference>
<comment type="similarity">
    <text evidence="1 2">Belongs to the anti-sigma-factor antagonist family.</text>
</comment>
<dbReference type="CDD" id="cd07043">
    <property type="entry name" value="STAS_anti-anti-sigma_factors"/>
    <property type="match status" value="1"/>
</dbReference>
<protein>
    <recommendedName>
        <fullName evidence="2">Anti-sigma factor antagonist</fullName>
    </recommendedName>
</protein>
<accession>A0ABP6QF95</accession>
<evidence type="ECO:0000256" key="1">
    <source>
        <dbReference type="ARBA" id="ARBA00009013"/>
    </source>
</evidence>
<evidence type="ECO:0000256" key="2">
    <source>
        <dbReference type="RuleBase" id="RU003749"/>
    </source>
</evidence>
<proteinExistence type="inferred from homology"/>
<name>A0ABP6QF95_9ACTN</name>
<dbReference type="InterPro" id="IPR003658">
    <property type="entry name" value="Anti-sigma_ant"/>
</dbReference>
<evidence type="ECO:0000259" key="3">
    <source>
        <dbReference type="PROSITE" id="PS50801"/>
    </source>
</evidence>
<organism evidence="4 5">
    <name type="scientific">Actinocorallia longicatena</name>
    <dbReference type="NCBI Taxonomy" id="111803"/>
    <lineage>
        <taxon>Bacteria</taxon>
        <taxon>Bacillati</taxon>
        <taxon>Actinomycetota</taxon>
        <taxon>Actinomycetes</taxon>
        <taxon>Streptosporangiales</taxon>
        <taxon>Thermomonosporaceae</taxon>
        <taxon>Actinocorallia</taxon>
    </lineage>
</organism>
<dbReference type="InterPro" id="IPR002645">
    <property type="entry name" value="STAS_dom"/>
</dbReference>
<gene>
    <name evidence="4" type="ORF">GCM10010468_41790</name>
</gene>
<feature type="domain" description="STAS" evidence="3">
    <location>
        <begin position="9"/>
        <end position="119"/>
    </location>
</feature>
<sequence>MREAAMASLTVSFYTHAPFTVVELAGELQHATSPGAEAQILDTMGAAGGPVRLVLNLTGVTFLDSGGVNLLAKTSRAVRAGNGTLSCVAPAGSRPDRVLTVTGFNQFMKVYQTVSEAVS</sequence>
<keyword evidence="5" id="KW-1185">Reference proteome</keyword>
<dbReference type="SUPFAM" id="SSF52091">
    <property type="entry name" value="SpoIIaa-like"/>
    <property type="match status" value="1"/>
</dbReference>
<comment type="caution">
    <text evidence="4">The sequence shown here is derived from an EMBL/GenBank/DDBJ whole genome shotgun (WGS) entry which is preliminary data.</text>
</comment>
<evidence type="ECO:0000313" key="5">
    <source>
        <dbReference type="Proteomes" id="UP001501237"/>
    </source>
</evidence>
<dbReference type="Proteomes" id="UP001501237">
    <property type="component" value="Unassembled WGS sequence"/>
</dbReference>
<dbReference type="PANTHER" id="PTHR33495">
    <property type="entry name" value="ANTI-SIGMA FACTOR ANTAGONIST TM_1081-RELATED-RELATED"/>
    <property type="match status" value="1"/>
</dbReference>
<reference evidence="5" key="1">
    <citation type="journal article" date="2019" name="Int. J. Syst. Evol. Microbiol.">
        <title>The Global Catalogue of Microorganisms (GCM) 10K type strain sequencing project: providing services to taxonomists for standard genome sequencing and annotation.</title>
        <authorList>
            <consortium name="The Broad Institute Genomics Platform"/>
            <consortium name="The Broad Institute Genome Sequencing Center for Infectious Disease"/>
            <person name="Wu L."/>
            <person name="Ma J."/>
        </authorList>
    </citation>
    <scope>NUCLEOTIDE SEQUENCE [LARGE SCALE GENOMIC DNA]</scope>
    <source>
        <strain evidence="5">JCM 9377</strain>
    </source>
</reference>
<dbReference type="EMBL" id="BAAAUV010000009">
    <property type="protein sequence ID" value="GAA3218329.1"/>
    <property type="molecule type" value="Genomic_DNA"/>
</dbReference>